<dbReference type="AlphaFoldDB" id="A0A562QQF2"/>
<dbReference type="OrthoDB" id="9800855at2"/>
<feature type="domain" description="FPG-type" evidence="16">
    <location>
        <begin position="235"/>
        <end position="269"/>
    </location>
</feature>
<comment type="cofactor">
    <cofactor evidence="1">
        <name>Zn(2+)</name>
        <dbReference type="ChEBI" id="CHEBI:29105"/>
    </cofactor>
</comment>
<dbReference type="FunFam" id="1.10.8.50:FF:000003">
    <property type="entry name" value="Formamidopyrimidine-DNA glycosylase"/>
    <property type="match status" value="1"/>
</dbReference>
<dbReference type="SMART" id="SM01232">
    <property type="entry name" value="H2TH"/>
    <property type="match status" value="1"/>
</dbReference>
<dbReference type="Gene3D" id="3.20.190.10">
    <property type="entry name" value="MutM-like, N-terminal"/>
    <property type="match status" value="1"/>
</dbReference>
<keyword evidence="13" id="KW-0326">Glycosidase</keyword>
<accession>A0A562QQF2</accession>
<keyword evidence="12" id="KW-0511">Multifunctional enzyme</keyword>
<evidence type="ECO:0000256" key="2">
    <source>
        <dbReference type="ARBA" id="ARBA00009409"/>
    </source>
</evidence>
<dbReference type="InterPro" id="IPR015886">
    <property type="entry name" value="H2TH_FPG"/>
</dbReference>
<gene>
    <name evidence="18" type="ORF">IQ10_00673</name>
</gene>
<evidence type="ECO:0000313" key="18">
    <source>
        <dbReference type="EMBL" id="TWI58964.1"/>
    </source>
</evidence>
<dbReference type="PROSITE" id="PS51066">
    <property type="entry name" value="ZF_FPG_2"/>
    <property type="match status" value="1"/>
</dbReference>
<dbReference type="GO" id="GO:0008270">
    <property type="term" value="F:zinc ion binding"/>
    <property type="evidence" value="ECO:0007669"/>
    <property type="project" value="UniProtKB-KW"/>
</dbReference>
<dbReference type="GO" id="GO:0003684">
    <property type="term" value="F:damaged DNA binding"/>
    <property type="evidence" value="ECO:0007669"/>
    <property type="project" value="InterPro"/>
</dbReference>
<feature type="domain" description="Formamidopyrimidine-DNA glycosylase catalytic" evidence="17">
    <location>
        <begin position="2"/>
        <end position="112"/>
    </location>
</feature>
<keyword evidence="9" id="KW-0238">DNA-binding</keyword>
<comment type="similarity">
    <text evidence="2">Belongs to the FPG family.</text>
</comment>
<dbReference type="GO" id="GO:0003690">
    <property type="term" value="F:double-stranded DNA binding"/>
    <property type="evidence" value="ECO:0007669"/>
    <property type="project" value="UniProtKB-ARBA"/>
</dbReference>
<dbReference type="PROSITE" id="PS51068">
    <property type="entry name" value="FPG_CAT"/>
    <property type="match status" value="1"/>
</dbReference>
<keyword evidence="10" id="KW-0234">DNA repair</keyword>
<dbReference type="Pfam" id="PF06831">
    <property type="entry name" value="H2TH"/>
    <property type="match status" value="1"/>
</dbReference>
<dbReference type="SUPFAM" id="SSF57716">
    <property type="entry name" value="Glucocorticoid receptor-like (DNA-binding domain)"/>
    <property type="match status" value="1"/>
</dbReference>
<dbReference type="Gene3D" id="1.10.8.50">
    <property type="match status" value="1"/>
</dbReference>
<evidence type="ECO:0000259" key="17">
    <source>
        <dbReference type="PROSITE" id="PS51068"/>
    </source>
</evidence>
<dbReference type="InterPro" id="IPR000214">
    <property type="entry name" value="Znf_DNA_glyclase/AP_lyase"/>
</dbReference>
<dbReference type="GO" id="GO:0006284">
    <property type="term" value="P:base-excision repair"/>
    <property type="evidence" value="ECO:0007669"/>
    <property type="project" value="InterPro"/>
</dbReference>
<dbReference type="GO" id="GO:0000703">
    <property type="term" value="F:oxidized pyrimidine nucleobase lesion DNA N-glycosylase activity"/>
    <property type="evidence" value="ECO:0007669"/>
    <property type="project" value="TreeGrafter"/>
</dbReference>
<organism evidence="18 19">
    <name type="scientific">Halalkalibacter nanhaiisediminis</name>
    <dbReference type="NCBI Taxonomy" id="688079"/>
    <lineage>
        <taxon>Bacteria</taxon>
        <taxon>Bacillati</taxon>
        <taxon>Bacillota</taxon>
        <taxon>Bacilli</taxon>
        <taxon>Bacillales</taxon>
        <taxon>Bacillaceae</taxon>
        <taxon>Halalkalibacter</taxon>
    </lineage>
</organism>
<dbReference type="SMART" id="SM00898">
    <property type="entry name" value="Fapy_DNA_glyco"/>
    <property type="match status" value="1"/>
</dbReference>
<evidence type="ECO:0000256" key="12">
    <source>
        <dbReference type="ARBA" id="ARBA00023268"/>
    </source>
</evidence>
<sequence length="269" mass="30972">MAELPEMERYRTVLTPHLTAIEMTHIEVHREKSINIPVSKFISHLQGNHITTINRRAKHLIFDLHSGEHLLLHLMIGGWLFLGDFGIQPKSKAQIILSFGERKLYFVGLRLGYLHLLSTEELHTKLEKLGPEPLNDAFQFHDFYERIRNKRGTLKSILVDPTFIAGIGSCYSDEICFEARLKPTRKANELMNAEIETLFQAIKPVLIRAIEIGGYMDYPLYAGDEKTGQYNHHFLVYERENESCDRCGHRIEMLEVSSRKSFACSGCQV</sequence>
<evidence type="ECO:0000256" key="11">
    <source>
        <dbReference type="ARBA" id="ARBA00023239"/>
    </source>
</evidence>
<dbReference type="Proteomes" id="UP000315711">
    <property type="component" value="Unassembled WGS sequence"/>
</dbReference>
<protein>
    <recommendedName>
        <fullName evidence="3">DNA-(apurinic or apyrimidinic site) lyase</fullName>
        <ecNumber evidence="3">4.2.99.18</ecNumber>
    </recommendedName>
</protein>
<evidence type="ECO:0000313" key="19">
    <source>
        <dbReference type="Proteomes" id="UP000315711"/>
    </source>
</evidence>
<keyword evidence="7" id="KW-0378">Hydrolase</keyword>
<evidence type="ECO:0000256" key="1">
    <source>
        <dbReference type="ARBA" id="ARBA00001947"/>
    </source>
</evidence>
<evidence type="ECO:0000256" key="3">
    <source>
        <dbReference type="ARBA" id="ARBA00012720"/>
    </source>
</evidence>
<dbReference type="InterPro" id="IPR012319">
    <property type="entry name" value="FPG_cat"/>
</dbReference>
<dbReference type="PANTHER" id="PTHR42697">
    <property type="entry name" value="ENDONUCLEASE 8"/>
    <property type="match status" value="1"/>
</dbReference>
<dbReference type="InterPro" id="IPR010979">
    <property type="entry name" value="Ribosomal_uS13-like_H2TH"/>
</dbReference>
<dbReference type="EMBL" id="VLKZ01000002">
    <property type="protein sequence ID" value="TWI58964.1"/>
    <property type="molecule type" value="Genomic_DNA"/>
</dbReference>
<evidence type="ECO:0000256" key="13">
    <source>
        <dbReference type="ARBA" id="ARBA00023295"/>
    </source>
</evidence>
<dbReference type="SUPFAM" id="SSF46946">
    <property type="entry name" value="S13-like H2TH domain"/>
    <property type="match status" value="1"/>
</dbReference>
<comment type="caution">
    <text evidence="18">The sequence shown here is derived from an EMBL/GenBank/DDBJ whole genome shotgun (WGS) entry which is preliminary data.</text>
</comment>
<dbReference type="Pfam" id="PF01149">
    <property type="entry name" value="Fapy_DNA_glyco"/>
    <property type="match status" value="1"/>
</dbReference>
<keyword evidence="4" id="KW-0479">Metal-binding</keyword>
<evidence type="ECO:0000256" key="5">
    <source>
        <dbReference type="ARBA" id="ARBA00022763"/>
    </source>
</evidence>
<evidence type="ECO:0000256" key="9">
    <source>
        <dbReference type="ARBA" id="ARBA00023125"/>
    </source>
</evidence>
<name>A0A562QQF2_9BACI</name>
<comment type="catalytic activity">
    <reaction evidence="14">
        <text>2'-deoxyribonucleotide-(2'-deoxyribose 5'-phosphate)-2'-deoxyribonucleotide-DNA = a 3'-end 2'-deoxyribonucleotide-(2,3-dehydro-2,3-deoxyribose 5'-phosphate)-DNA + a 5'-end 5'-phospho-2'-deoxyribonucleoside-DNA + H(+)</text>
        <dbReference type="Rhea" id="RHEA:66592"/>
        <dbReference type="Rhea" id="RHEA-COMP:13180"/>
        <dbReference type="Rhea" id="RHEA-COMP:16897"/>
        <dbReference type="Rhea" id="RHEA-COMP:17067"/>
        <dbReference type="ChEBI" id="CHEBI:15378"/>
        <dbReference type="ChEBI" id="CHEBI:136412"/>
        <dbReference type="ChEBI" id="CHEBI:157695"/>
        <dbReference type="ChEBI" id="CHEBI:167181"/>
        <dbReference type="EC" id="4.2.99.18"/>
    </reaction>
</comment>
<keyword evidence="19" id="KW-1185">Reference proteome</keyword>
<evidence type="ECO:0000256" key="14">
    <source>
        <dbReference type="ARBA" id="ARBA00044632"/>
    </source>
</evidence>
<dbReference type="InterPro" id="IPR035937">
    <property type="entry name" value="FPG_N"/>
</dbReference>
<evidence type="ECO:0000256" key="7">
    <source>
        <dbReference type="ARBA" id="ARBA00022801"/>
    </source>
</evidence>
<dbReference type="EC" id="4.2.99.18" evidence="3"/>
<dbReference type="GO" id="GO:0008534">
    <property type="term" value="F:oxidized purine nucleobase lesion DNA N-glycosylase activity"/>
    <property type="evidence" value="ECO:0007669"/>
    <property type="project" value="UniProtKB-ARBA"/>
</dbReference>
<evidence type="ECO:0000256" key="8">
    <source>
        <dbReference type="ARBA" id="ARBA00022833"/>
    </source>
</evidence>
<keyword evidence="8" id="KW-0862">Zinc</keyword>
<proteinExistence type="inferred from homology"/>
<dbReference type="RefSeq" id="WP_144449064.1">
    <property type="nucleotide sequence ID" value="NZ_VLKZ01000002.1"/>
</dbReference>
<dbReference type="GO" id="GO:0140078">
    <property type="term" value="F:class I DNA-(apurinic or apyrimidinic site) endonuclease activity"/>
    <property type="evidence" value="ECO:0007669"/>
    <property type="project" value="UniProtKB-EC"/>
</dbReference>
<evidence type="ECO:0000256" key="6">
    <source>
        <dbReference type="ARBA" id="ARBA00022771"/>
    </source>
</evidence>
<dbReference type="PANTHER" id="PTHR42697:SF1">
    <property type="entry name" value="ENDONUCLEASE 8"/>
    <property type="match status" value="1"/>
</dbReference>
<dbReference type="SUPFAM" id="SSF81624">
    <property type="entry name" value="N-terminal domain of MutM-like DNA repair proteins"/>
    <property type="match status" value="1"/>
</dbReference>
<evidence type="ECO:0000256" key="4">
    <source>
        <dbReference type="ARBA" id="ARBA00022723"/>
    </source>
</evidence>
<evidence type="ECO:0000256" key="15">
    <source>
        <dbReference type="PROSITE-ProRule" id="PRU00391"/>
    </source>
</evidence>
<keyword evidence="6 15" id="KW-0863">Zinc-finger</keyword>
<keyword evidence="5" id="KW-0227">DNA damage</keyword>
<reference evidence="18 19" key="1">
    <citation type="journal article" date="2015" name="Stand. Genomic Sci.">
        <title>Genomic Encyclopedia of Bacterial and Archaeal Type Strains, Phase III: the genomes of soil and plant-associated and newly described type strains.</title>
        <authorList>
            <person name="Whitman W.B."/>
            <person name="Woyke T."/>
            <person name="Klenk H.P."/>
            <person name="Zhou Y."/>
            <person name="Lilburn T.G."/>
            <person name="Beck B.J."/>
            <person name="De Vos P."/>
            <person name="Vandamme P."/>
            <person name="Eisen J.A."/>
            <person name="Garrity G."/>
            <person name="Hugenholtz P."/>
            <person name="Kyrpides N.C."/>
        </authorList>
    </citation>
    <scope>NUCLEOTIDE SEQUENCE [LARGE SCALE GENOMIC DNA]</scope>
    <source>
        <strain evidence="18 19">CGMCC 1.10116</strain>
    </source>
</reference>
<evidence type="ECO:0000259" key="16">
    <source>
        <dbReference type="PROSITE" id="PS51066"/>
    </source>
</evidence>
<evidence type="ECO:0000256" key="10">
    <source>
        <dbReference type="ARBA" id="ARBA00023204"/>
    </source>
</evidence>
<keyword evidence="11 18" id="KW-0456">Lyase</keyword>